<evidence type="ECO:0000313" key="1">
    <source>
        <dbReference type="EMBL" id="KAH7657437.1"/>
    </source>
</evidence>
<accession>A0ACB7UAT9</accession>
<organism evidence="1 2">
    <name type="scientific">Dioscorea alata</name>
    <name type="common">Purple yam</name>
    <dbReference type="NCBI Taxonomy" id="55571"/>
    <lineage>
        <taxon>Eukaryota</taxon>
        <taxon>Viridiplantae</taxon>
        <taxon>Streptophyta</taxon>
        <taxon>Embryophyta</taxon>
        <taxon>Tracheophyta</taxon>
        <taxon>Spermatophyta</taxon>
        <taxon>Magnoliopsida</taxon>
        <taxon>Liliopsida</taxon>
        <taxon>Dioscoreales</taxon>
        <taxon>Dioscoreaceae</taxon>
        <taxon>Dioscorea</taxon>
    </lineage>
</organism>
<protein>
    <submittedName>
        <fullName evidence="1">F-box domain-containing protein</fullName>
    </submittedName>
</protein>
<comment type="caution">
    <text evidence="1">The sequence shown here is derived from an EMBL/GenBank/DDBJ whole genome shotgun (WGS) entry which is preliminary data.</text>
</comment>
<proteinExistence type="predicted"/>
<evidence type="ECO:0000313" key="2">
    <source>
        <dbReference type="Proteomes" id="UP000827976"/>
    </source>
</evidence>
<gene>
    <name evidence="1" type="ORF">IHE45_17G022500</name>
</gene>
<name>A0ACB7UAT9_DIOAL</name>
<keyword evidence="2" id="KW-1185">Reference proteome</keyword>
<reference evidence="2" key="1">
    <citation type="journal article" date="2022" name="Nat. Commun.">
        <title>Chromosome evolution and the genetic basis of agronomically important traits in greater yam.</title>
        <authorList>
            <person name="Bredeson J.V."/>
            <person name="Lyons J.B."/>
            <person name="Oniyinde I.O."/>
            <person name="Okereke N.R."/>
            <person name="Kolade O."/>
            <person name="Nnabue I."/>
            <person name="Nwadili C.O."/>
            <person name="Hribova E."/>
            <person name="Parker M."/>
            <person name="Nwogha J."/>
            <person name="Shu S."/>
            <person name="Carlson J."/>
            <person name="Kariba R."/>
            <person name="Muthemba S."/>
            <person name="Knop K."/>
            <person name="Barton G.J."/>
            <person name="Sherwood A.V."/>
            <person name="Lopez-Montes A."/>
            <person name="Asiedu R."/>
            <person name="Jamnadass R."/>
            <person name="Muchugi A."/>
            <person name="Goodstein D."/>
            <person name="Egesi C.N."/>
            <person name="Featherston J."/>
            <person name="Asfaw A."/>
            <person name="Simpson G.G."/>
            <person name="Dolezel J."/>
            <person name="Hendre P.S."/>
            <person name="Van Deynze A."/>
            <person name="Kumar P.L."/>
            <person name="Obidiegwu J.E."/>
            <person name="Bhattacharjee R."/>
            <person name="Rokhsar D.S."/>
        </authorList>
    </citation>
    <scope>NUCLEOTIDE SEQUENCE [LARGE SCALE GENOMIC DNA]</scope>
    <source>
        <strain evidence="2">cv. TDa95/00328</strain>
    </source>
</reference>
<dbReference type="EMBL" id="CM037027">
    <property type="protein sequence ID" value="KAH7657437.1"/>
    <property type="molecule type" value="Genomic_DNA"/>
</dbReference>
<sequence>MAKQEGEEGVWSKLPPDLLGLIMAKLPLDDHLHLTSVCQHYHLIKSLNFSSPTPSSPWLIFPGRSSTTLKFLPQAKTTPYETTIPSPFIRRRLFIGSSNGWLVTISCNPSLDLHLLNPLTGIQHPLPPIHTLPFIISIPHKSNSSVKYQINNQSICDHNSFMNYFFTKAVISTKDFTVVLAHRYHNRTTLCYTRPNLSKWISFVIPYNHMHYAIDVIHDNGLFYALTDMGNIIICSPSSITKVLSLQEPRGMLGPSTHFIVRSLEGDLLMVHRLRQPPDEVDIHLHDFRTCEFEVFRIENENNDQKYWKQVDDLGEQCLFLGDNESMVFSALKHPELQRNCIYFTEGRMILNKRSTSCKQPEQCDMGVYNLSDRSIKKLLYPSTLTWPPPIWFTPHIDGSH</sequence>
<dbReference type="Proteomes" id="UP000827976">
    <property type="component" value="Chromosome 17"/>
</dbReference>